<dbReference type="Proteomes" id="UP000593571">
    <property type="component" value="Unassembled WGS sequence"/>
</dbReference>
<dbReference type="EMBL" id="JACASE010000003">
    <property type="protein sequence ID" value="KAF6485462.1"/>
    <property type="molecule type" value="Genomic_DNA"/>
</dbReference>
<evidence type="ECO:0000256" key="1">
    <source>
        <dbReference type="SAM" id="MobiDB-lite"/>
    </source>
</evidence>
<accession>A0A7J8INJ7</accession>
<dbReference type="AlphaFoldDB" id="A0A7J8INJ7"/>
<organism evidence="2 3">
    <name type="scientific">Rousettus aegyptiacus</name>
    <name type="common">Egyptian fruit bat</name>
    <name type="synonym">Pteropus aegyptiacus</name>
    <dbReference type="NCBI Taxonomy" id="9407"/>
    <lineage>
        <taxon>Eukaryota</taxon>
        <taxon>Metazoa</taxon>
        <taxon>Chordata</taxon>
        <taxon>Craniata</taxon>
        <taxon>Vertebrata</taxon>
        <taxon>Euteleostomi</taxon>
        <taxon>Mammalia</taxon>
        <taxon>Eutheria</taxon>
        <taxon>Laurasiatheria</taxon>
        <taxon>Chiroptera</taxon>
        <taxon>Yinpterochiroptera</taxon>
        <taxon>Pteropodoidea</taxon>
        <taxon>Pteropodidae</taxon>
        <taxon>Rousettinae</taxon>
        <taxon>Rousettus</taxon>
    </lineage>
</organism>
<evidence type="ECO:0000313" key="2">
    <source>
        <dbReference type="EMBL" id="KAF6485462.1"/>
    </source>
</evidence>
<evidence type="ECO:0000313" key="3">
    <source>
        <dbReference type="Proteomes" id="UP000593571"/>
    </source>
</evidence>
<feature type="region of interest" description="Disordered" evidence="1">
    <location>
        <begin position="91"/>
        <end position="116"/>
    </location>
</feature>
<gene>
    <name evidence="2" type="ORF">HJG63_010655</name>
</gene>
<comment type="caution">
    <text evidence="2">The sequence shown here is derived from an EMBL/GenBank/DDBJ whole genome shotgun (WGS) entry which is preliminary data.</text>
</comment>
<reference evidence="2 3" key="1">
    <citation type="journal article" date="2020" name="Nature">
        <title>Six reference-quality genomes reveal evolution of bat adaptations.</title>
        <authorList>
            <person name="Jebb D."/>
            <person name="Huang Z."/>
            <person name="Pippel M."/>
            <person name="Hughes G.M."/>
            <person name="Lavrichenko K."/>
            <person name="Devanna P."/>
            <person name="Winkler S."/>
            <person name="Jermiin L.S."/>
            <person name="Skirmuntt E.C."/>
            <person name="Katzourakis A."/>
            <person name="Burkitt-Gray L."/>
            <person name="Ray D.A."/>
            <person name="Sullivan K.A.M."/>
            <person name="Roscito J.G."/>
            <person name="Kirilenko B.M."/>
            <person name="Davalos L.M."/>
            <person name="Corthals A.P."/>
            <person name="Power M.L."/>
            <person name="Jones G."/>
            <person name="Ransome R.D."/>
            <person name="Dechmann D.K.N."/>
            <person name="Locatelli A.G."/>
            <person name="Puechmaille S.J."/>
            <person name="Fedrigo O."/>
            <person name="Jarvis E.D."/>
            <person name="Hiller M."/>
            <person name="Vernes S.C."/>
            <person name="Myers E.W."/>
            <person name="Teeling E.C."/>
        </authorList>
    </citation>
    <scope>NUCLEOTIDE SEQUENCE [LARGE SCALE GENOMIC DNA]</scope>
    <source>
        <strain evidence="2">MRouAeg1</strain>
        <tissue evidence="2">Muscle</tissue>
    </source>
</reference>
<name>A0A7J8INJ7_ROUAE</name>
<proteinExistence type="predicted"/>
<sequence>MKSGHQNRRWQKQRENPAHLCGSESIVRLLLQELACLSHPLLVREPPQNESTSSRAQRHLTRQRDTISELEVCAEAIHTWVHRYVSTSMEAQNPEESKATLNSEEVQPEEGMGPRGIQRGREEMRYFKTKSKSRSLAGLWHTHLHSLNLCGVLLGVHLNMFGNPIPFRSLSRLHSRKDALSLDVFCLNAYLPPNSLGFYLKRLILVE</sequence>
<protein>
    <submittedName>
        <fullName evidence="2">Uncharacterized protein</fullName>
    </submittedName>
</protein>
<keyword evidence="3" id="KW-1185">Reference proteome</keyword>